<gene>
    <name evidence="1" type="ORF">MM415B04998_0005</name>
</gene>
<protein>
    <recommendedName>
        <fullName evidence="2">DUF5131 family protein</fullName>
    </recommendedName>
</protein>
<proteinExistence type="predicted"/>
<accession>A0A6M3LTK5</accession>
<dbReference type="EMBL" id="MT143364">
    <property type="protein sequence ID" value="QJA96028.1"/>
    <property type="molecule type" value="Genomic_DNA"/>
</dbReference>
<evidence type="ECO:0008006" key="2">
    <source>
        <dbReference type="Google" id="ProtNLM"/>
    </source>
</evidence>
<reference evidence="1" key="1">
    <citation type="submission" date="2020-03" db="EMBL/GenBank/DDBJ databases">
        <title>The deep terrestrial virosphere.</title>
        <authorList>
            <person name="Holmfeldt K."/>
            <person name="Nilsson E."/>
            <person name="Simone D."/>
            <person name="Lopez-Fernandez M."/>
            <person name="Wu X."/>
            <person name="de Brujin I."/>
            <person name="Lundin D."/>
            <person name="Andersson A."/>
            <person name="Bertilsson S."/>
            <person name="Dopson M."/>
        </authorList>
    </citation>
    <scope>NUCLEOTIDE SEQUENCE</scope>
    <source>
        <strain evidence="1">MM415B04998</strain>
    </source>
</reference>
<evidence type="ECO:0000313" key="1">
    <source>
        <dbReference type="EMBL" id="QJA96028.1"/>
    </source>
</evidence>
<name>A0A6M3LTK5_9ZZZZ</name>
<organism evidence="1">
    <name type="scientific">viral metagenome</name>
    <dbReference type="NCBI Taxonomy" id="1070528"/>
    <lineage>
        <taxon>unclassified sequences</taxon>
        <taxon>metagenomes</taxon>
        <taxon>organismal metagenomes</taxon>
    </lineage>
</organism>
<dbReference type="InterPro" id="IPR011101">
    <property type="entry name" value="DUF5131"/>
</dbReference>
<sequence length="275" mass="31362">MKYPEIHICNDPKPRPMRHTQIEYFKNDDGTPGYAYDFLTGCNHWMNGVCGGGGKDFRCWAKALAEGRNKASYPFGFEPTIYPSRLLDPLRIKKPSRISVVFKGDLFGEWINPNERVELEWTEYQDYFTLKENVKMVVDMCPQHTFLFLTKNPAGYQKWEQFPDNCWLGATVNDEISYARNVTSLIGAASKNKWLSIEPLTGRIDPMLMKNTLMAVDFVVIGGYSGGRRTPKLEWVEEIVSACDTAGIPVWLKENLRALDDGGGLRREFPITGTR</sequence>
<dbReference type="AlphaFoldDB" id="A0A6M3LTK5"/>
<dbReference type="Pfam" id="PF07505">
    <property type="entry name" value="DUF5131"/>
    <property type="match status" value="1"/>
</dbReference>